<organism evidence="2 3">
    <name type="scientific">Suillus discolor</name>
    <dbReference type="NCBI Taxonomy" id="1912936"/>
    <lineage>
        <taxon>Eukaryota</taxon>
        <taxon>Fungi</taxon>
        <taxon>Dikarya</taxon>
        <taxon>Basidiomycota</taxon>
        <taxon>Agaricomycotina</taxon>
        <taxon>Agaricomycetes</taxon>
        <taxon>Agaricomycetidae</taxon>
        <taxon>Boletales</taxon>
        <taxon>Suillineae</taxon>
        <taxon>Suillaceae</taxon>
        <taxon>Suillus</taxon>
    </lineage>
</organism>
<dbReference type="OrthoDB" id="10374425at2759"/>
<comment type="caution">
    <text evidence="2">The sequence shown here is derived from an EMBL/GenBank/DDBJ whole genome shotgun (WGS) entry which is preliminary data.</text>
</comment>
<reference evidence="2" key="1">
    <citation type="journal article" date="2020" name="New Phytol.">
        <title>Comparative genomics reveals dynamic genome evolution in host specialist ectomycorrhizal fungi.</title>
        <authorList>
            <person name="Lofgren L.A."/>
            <person name="Nguyen N.H."/>
            <person name="Vilgalys R."/>
            <person name="Ruytinx J."/>
            <person name="Liao H.L."/>
            <person name="Branco S."/>
            <person name="Kuo A."/>
            <person name="LaButti K."/>
            <person name="Lipzen A."/>
            <person name="Andreopoulos W."/>
            <person name="Pangilinan J."/>
            <person name="Riley R."/>
            <person name="Hundley H."/>
            <person name="Na H."/>
            <person name="Barry K."/>
            <person name="Grigoriev I.V."/>
            <person name="Stajich J.E."/>
            <person name="Kennedy P.G."/>
        </authorList>
    </citation>
    <scope>NUCLEOTIDE SEQUENCE</scope>
    <source>
        <strain evidence="2">FC423</strain>
    </source>
</reference>
<gene>
    <name evidence="2" type="ORF">F5147DRAFT_721863</name>
</gene>
<evidence type="ECO:0000313" key="2">
    <source>
        <dbReference type="EMBL" id="KAG2092820.1"/>
    </source>
</evidence>
<dbReference type="AlphaFoldDB" id="A0A9P7EWQ7"/>
<name>A0A9P7EWQ7_9AGAM</name>
<dbReference type="RefSeq" id="XP_041286995.1">
    <property type="nucleotide sequence ID" value="XM_041438886.1"/>
</dbReference>
<sequence length="133" mass="14574">MTSTGAYASTFFAPIQAFITLHNYNIIFPGMDHSLNSISVQSNIFVDDLRRALACVADFGMEVILSEFSSESYFSSSIGGMLRWIGRELFQVCDESNNFVGFPSTQGDVYSFGGVMFQVCLSDCVLSIALGPF</sequence>
<dbReference type="InterPro" id="IPR011009">
    <property type="entry name" value="Kinase-like_dom_sf"/>
</dbReference>
<accession>A0A9P7EWQ7</accession>
<dbReference type="Proteomes" id="UP000823399">
    <property type="component" value="Unassembled WGS sequence"/>
</dbReference>
<evidence type="ECO:0000259" key="1">
    <source>
        <dbReference type="PROSITE" id="PS50011"/>
    </source>
</evidence>
<keyword evidence="3" id="KW-1185">Reference proteome</keyword>
<dbReference type="SUPFAM" id="SSF56112">
    <property type="entry name" value="Protein kinase-like (PK-like)"/>
    <property type="match status" value="1"/>
</dbReference>
<feature type="domain" description="Protein kinase" evidence="1">
    <location>
        <begin position="1"/>
        <end position="133"/>
    </location>
</feature>
<dbReference type="GeneID" id="64701145"/>
<proteinExistence type="predicted"/>
<evidence type="ECO:0000313" key="3">
    <source>
        <dbReference type="Proteomes" id="UP000823399"/>
    </source>
</evidence>
<dbReference type="PROSITE" id="PS50011">
    <property type="entry name" value="PROTEIN_KINASE_DOM"/>
    <property type="match status" value="1"/>
</dbReference>
<protein>
    <recommendedName>
        <fullName evidence="1">Protein kinase domain-containing protein</fullName>
    </recommendedName>
</protein>
<dbReference type="GO" id="GO:0005524">
    <property type="term" value="F:ATP binding"/>
    <property type="evidence" value="ECO:0007669"/>
    <property type="project" value="InterPro"/>
</dbReference>
<dbReference type="EMBL" id="JABBWM010000088">
    <property type="protein sequence ID" value="KAG2092820.1"/>
    <property type="molecule type" value="Genomic_DNA"/>
</dbReference>
<dbReference type="GO" id="GO:0004672">
    <property type="term" value="F:protein kinase activity"/>
    <property type="evidence" value="ECO:0007669"/>
    <property type="project" value="InterPro"/>
</dbReference>
<dbReference type="InterPro" id="IPR000719">
    <property type="entry name" value="Prot_kinase_dom"/>
</dbReference>
<dbReference type="Gene3D" id="1.10.510.10">
    <property type="entry name" value="Transferase(Phosphotransferase) domain 1"/>
    <property type="match status" value="1"/>
</dbReference>